<comment type="caution">
    <text evidence="3">The sequence shown here is derived from an EMBL/GenBank/DDBJ whole genome shotgun (WGS) entry which is preliminary data.</text>
</comment>
<keyword evidence="4" id="KW-1185">Reference proteome</keyword>
<evidence type="ECO:0000256" key="2">
    <source>
        <dbReference type="SAM" id="Phobius"/>
    </source>
</evidence>
<feature type="compositionally biased region" description="Basic and acidic residues" evidence="1">
    <location>
        <begin position="36"/>
        <end position="50"/>
    </location>
</feature>
<sequence length="385" mass="42811">LINKKLNEFTMKDNRKTSDSNPEKATLENNQLAGTEMKHQPNEGGHEEAKSVSGEAGFPEAPRSTNEKVHEEPLSNEADNPRSRDVEEEKSSSRKVGDVEAPNSSEKTAFQQSSSITGEGTSSISEFNSESALEDARMIKAQSSTKENLFEQASSITAVDHGSKGLEEANSASSEDQIMEVKSLSEETATKQLTSLRTKYSCYDGTSLICRYLIGDDFCSVPDLVLEEIYGKAPSLDEDGGKSKQDREKCTAMGDTDDFRRRRDAGDMFAAMHPRSFSTYDFLEDEVSGKASTLGAHRKRSKNDEQTKAVSGKVGICEKKHRDHHQDVGAGDMWRQNDEFYYAFTAIVLVIAAFVMPAWAVFVVFYVFYFMCTNLLPMRVGHFEK</sequence>
<feature type="compositionally biased region" description="Basic and acidic residues" evidence="1">
    <location>
        <begin position="65"/>
        <end position="98"/>
    </location>
</feature>
<proteinExistence type="predicted"/>
<name>A0A0V1HTS9_9BILA</name>
<feature type="non-terminal residue" evidence="3">
    <location>
        <position position="1"/>
    </location>
</feature>
<evidence type="ECO:0000313" key="3">
    <source>
        <dbReference type="EMBL" id="KRZ13604.1"/>
    </source>
</evidence>
<keyword evidence="2" id="KW-0812">Transmembrane</keyword>
<evidence type="ECO:0000313" key="4">
    <source>
        <dbReference type="Proteomes" id="UP000055024"/>
    </source>
</evidence>
<protein>
    <submittedName>
        <fullName evidence="3">Uncharacterized protein</fullName>
    </submittedName>
</protein>
<dbReference type="AlphaFoldDB" id="A0A0V1HTS9"/>
<dbReference type="Proteomes" id="UP000055024">
    <property type="component" value="Unassembled WGS sequence"/>
</dbReference>
<gene>
    <name evidence="3" type="ORF">T11_9394</name>
</gene>
<accession>A0A0V1HTS9</accession>
<feature type="region of interest" description="Disordered" evidence="1">
    <location>
        <begin position="1"/>
        <end position="129"/>
    </location>
</feature>
<dbReference type="OrthoDB" id="5938988at2759"/>
<feature type="compositionally biased region" description="Low complexity" evidence="1">
    <location>
        <begin position="111"/>
        <end position="126"/>
    </location>
</feature>
<organism evidence="3 4">
    <name type="scientific">Trichinella zimbabwensis</name>
    <dbReference type="NCBI Taxonomy" id="268475"/>
    <lineage>
        <taxon>Eukaryota</taxon>
        <taxon>Metazoa</taxon>
        <taxon>Ecdysozoa</taxon>
        <taxon>Nematoda</taxon>
        <taxon>Enoplea</taxon>
        <taxon>Dorylaimia</taxon>
        <taxon>Trichinellida</taxon>
        <taxon>Trichinellidae</taxon>
        <taxon>Trichinella</taxon>
    </lineage>
</organism>
<evidence type="ECO:0000256" key="1">
    <source>
        <dbReference type="SAM" id="MobiDB-lite"/>
    </source>
</evidence>
<keyword evidence="2" id="KW-1133">Transmembrane helix</keyword>
<reference evidence="3 4" key="1">
    <citation type="submission" date="2015-01" db="EMBL/GenBank/DDBJ databases">
        <title>Evolution of Trichinella species and genotypes.</title>
        <authorList>
            <person name="Korhonen P.K."/>
            <person name="Edoardo P."/>
            <person name="Giuseppe L.R."/>
            <person name="Gasser R.B."/>
        </authorList>
    </citation>
    <scope>NUCLEOTIDE SEQUENCE [LARGE SCALE GENOMIC DNA]</scope>
    <source>
        <strain evidence="3">ISS1029</strain>
    </source>
</reference>
<dbReference type="EMBL" id="JYDP01000031">
    <property type="protein sequence ID" value="KRZ13604.1"/>
    <property type="molecule type" value="Genomic_DNA"/>
</dbReference>
<keyword evidence="2" id="KW-0472">Membrane</keyword>
<feature type="compositionally biased region" description="Basic and acidic residues" evidence="1">
    <location>
        <begin position="1"/>
        <end position="26"/>
    </location>
</feature>
<feature type="transmembrane region" description="Helical" evidence="2">
    <location>
        <begin position="340"/>
        <end position="369"/>
    </location>
</feature>